<protein>
    <recommendedName>
        <fullName evidence="3">C3H1-type domain-containing protein</fullName>
    </recommendedName>
</protein>
<gene>
    <name evidence="4" type="ORF">HJC23_002793</name>
</gene>
<dbReference type="InterPro" id="IPR000571">
    <property type="entry name" value="Znf_CCCH"/>
</dbReference>
<feature type="domain" description="C3H1-type" evidence="3">
    <location>
        <begin position="499"/>
        <end position="525"/>
    </location>
</feature>
<dbReference type="EMBL" id="JABMIG020000144">
    <property type="protein sequence ID" value="KAL3789208.1"/>
    <property type="molecule type" value="Genomic_DNA"/>
</dbReference>
<feature type="compositionally biased region" description="Basic residues" evidence="2">
    <location>
        <begin position="364"/>
        <end position="374"/>
    </location>
</feature>
<evidence type="ECO:0000313" key="4">
    <source>
        <dbReference type="EMBL" id="KAL3789208.1"/>
    </source>
</evidence>
<evidence type="ECO:0000256" key="2">
    <source>
        <dbReference type="SAM" id="MobiDB-lite"/>
    </source>
</evidence>
<feature type="domain" description="C3H1-type" evidence="3">
    <location>
        <begin position="528"/>
        <end position="552"/>
    </location>
</feature>
<accession>A0ABD3PME8</accession>
<evidence type="ECO:0000256" key="1">
    <source>
        <dbReference type="PROSITE-ProRule" id="PRU00723"/>
    </source>
</evidence>
<sequence>MTNRSQAIEIAVDAHATRLIQSNSPPEACVDSSLGPYVTSILRSASVAHGNNVHSVSLSALPEYDSLIELLESQCQMASHVAKQVISDIALAVKTNGVPTCHEHHDSNSGHNAHFVADTRYRSKSLGAEPALDVNFLGKILQETMSHQTSSLSSFEDFDLGSKLVSTPDRDFAPPRSLPNEDFYPSNDSFVLSGKNSLAFSSTVLQKDRQIRKQRHVSFDETYATTWKSGPQCREPHNYGHSSSSSASWHTPISPSSGVGLDDAQDCFGANLGFLDLEDEDNECDATSQLAKENMEGCGVPVQNGYISLEKQGNGLKNKHASSLDVINSELAQCHPVSGFPDLVPTDNDNAQDDANVTNDKPRPHPKRSSRKQSSKKEAEDLAAALFSSTARPRSNSLPLSVSPGVSSFSFTDKAAASSSSTSLCTSVTSATTYNTESNSAIIESTIEILLTMNYNLGHEAASLASMLTNGDVNLAQYLIEAARSITTGGNAFNSYHQRRKTRICRHELQGTCYRADCPYSHDIAGVTCLFWLKGRCHHSDGSSCRFMHGFAESLLEGVNEDYLKEQQTKKEREEQERLHQLKLEGEKRNQAVLVPTTNLLQRNEWAAEKNHSSASPIFGSSCWASPSLTNR</sequence>
<dbReference type="SMART" id="SM00356">
    <property type="entry name" value="ZnF_C3H1"/>
    <property type="match status" value="2"/>
</dbReference>
<keyword evidence="1" id="KW-0863">Zinc-finger</keyword>
<reference evidence="4 5" key="1">
    <citation type="journal article" date="2020" name="G3 (Bethesda)">
        <title>Improved Reference Genome for Cyclotella cryptica CCMP332, a Model for Cell Wall Morphogenesis, Salinity Adaptation, and Lipid Production in Diatoms (Bacillariophyta).</title>
        <authorList>
            <person name="Roberts W.R."/>
            <person name="Downey K.M."/>
            <person name="Ruck E.C."/>
            <person name="Traller J.C."/>
            <person name="Alverson A.J."/>
        </authorList>
    </citation>
    <scope>NUCLEOTIDE SEQUENCE [LARGE SCALE GENOMIC DNA]</scope>
    <source>
        <strain evidence="4 5">CCMP332</strain>
    </source>
</reference>
<dbReference type="Gene3D" id="4.10.1000.10">
    <property type="entry name" value="Zinc finger, CCCH-type"/>
    <property type="match status" value="1"/>
</dbReference>
<feature type="zinc finger region" description="C3H1-type" evidence="1">
    <location>
        <begin position="499"/>
        <end position="525"/>
    </location>
</feature>
<name>A0ABD3PME8_9STRA</name>
<evidence type="ECO:0000313" key="5">
    <source>
        <dbReference type="Proteomes" id="UP001516023"/>
    </source>
</evidence>
<dbReference type="Proteomes" id="UP001516023">
    <property type="component" value="Unassembled WGS sequence"/>
</dbReference>
<comment type="caution">
    <text evidence="4">The sequence shown here is derived from an EMBL/GenBank/DDBJ whole genome shotgun (WGS) entry which is preliminary data.</text>
</comment>
<proteinExistence type="predicted"/>
<dbReference type="PROSITE" id="PS50103">
    <property type="entry name" value="ZF_C3H1"/>
    <property type="match status" value="2"/>
</dbReference>
<organism evidence="4 5">
    <name type="scientific">Cyclotella cryptica</name>
    <dbReference type="NCBI Taxonomy" id="29204"/>
    <lineage>
        <taxon>Eukaryota</taxon>
        <taxon>Sar</taxon>
        <taxon>Stramenopiles</taxon>
        <taxon>Ochrophyta</taxon>
        <taxon>Bacillariophyta</taxon>
        <taxon>Coscinodiscophyceae</taxon>
        <taxon>Thalassiosirophycidae</taxon>
        <taxon>Stephanodiscales</taxon>
        <taxon>Stephanodiscaceae</taxon>
        <taxon>Cyclotella</taxon>
    </lineage>
</organism>
<dbReference type="GO" id="GO:0008270">
    <property type="term" value="F:zinc ion binding"/>
    <property type="evidence" value="ECO:0007669"/>
    <property type="project" value="UniProtKB-KW"/>
</dbReference>
<keyword evidence="1" id="KW-0479">Metal-binding</keyword>
<keyword evidence="1" id="KW-0862">Zinc</keyword>
<evidence type="ECO:0000259" key="3">
    <source>
        <dbReference type="PROSITE" id="PS50103"/>
    </source>
</evidence>
<feature type="compositionally biased region" description="Polar residues" evidence="2">
    <location>
        <begin position="347"/>
        <end position="359"/>
    </location>
</feature>
<feature type="zinc finger region" description="C3H1-type" evidence="1">
    <location>
        <begin position="528"/>
        <end position="552"/>
    </location>
</feature>
<keyword evidence="5" id="KW-1185">Reference proteome</keyword>
<dbReference type="AlphaFoldDB" id="A0ABD3PME8"/>
<feature type="region of interest" description="Disordered" evidence="2">
    <location>
        <begin position="338"/>
        <end position="382"/>
    </location>
</feature>